<evidence type="ECO:0000313" key="2">
    <source>
        <dbReference type="Proteomes" id="UP001054837"/>
    </source>
</evidence>
<organism evidence="1 2">
    <name type="scientific">Caerostris darwini</name>
    <dbReference type="NCBI Taxonomy" id="1538125"/>
    <lineage>
        <taxon>Eukaryota</taxon>
        <taxon>Metazoa</taxon>
        <taxon>Ecdysozoa</taxon>
        <taxon>Arthropoda</taxon>
        <taxon>Chelicerata</taxon>
        <taxon>Arachnida</taxon>
        <taxon>Araneae</taxon>
        <taxon>Araneomorphae</taxon>
        <taxon>Entelegynae</taxon>
        <taxon>Araneoidea</taxon>
        <taxon>Araneidae</taxon>
        <taxon>Caerostris</taxon>
    </lineage>
</organism>
<reference evidence="1 2" key="1">
    <citation type="submission" date="2021-06" db="EMBL/GenBank/DDBJ databases">
        <title>Caerostris darwini draft genome.</title>
        <authorList>
            <person name="Kono N."/>
            <person name="Arakawa K."/>
        </authorList>
    </citation>
    <scope>NUCLEOTIDE SEQUENCE [LARGE SCALE GENOMIC DNA]</scope>
</reference>
<comment type="caution">
    <text evidence="1">The sequence shown here is derived from an EMBL/GenBank/DDBJ whole genome shotgun (WGS) entry which is preliminary data.</text>
</comment>
<accession>A0AAV4NEA0</accession>
<dbReference type="AlphaFoldDB" id="A0AAV4NEA0"/>
<keyword evidence="2" id="KW-1185">Reference proteome</keyword>
<evidence type="ECO:0000313" key="1">
    <source>
        <dbReference type="EMBL" id="GIX82978.1"/>
    </source>
</evidence>
<dbReference type="EMBL" id="BPLQ01001560">
    <property type="protein sequence ID" value="GIX82978.1"/>
    <property type="molecule type" value="Genomic_DNA"/>
</dbReference>
<name>A0AAV4NEA0_9ARAC</name>
<dbReference type="Proteomes" id="UP001054837">
    <property type="component" value="Unassembled WGS sequence"/>
</dbReference>
<gene>
    <name evidence="1" type="ORF">CDAR_616401</name>
</gene>
<sequence length="106" mass="11495">METPSVVKIATEEVVNLALLIETTEIIGFTPTSKILLEPATMQIELANGKEALMWCTGVKTGRESQIPPILKPLTPTLTVQQHLTAEKPGTDVIGLYLFQPLDVAP</sequence>
<protein>
    <submittedName>
        <fullName evidence="1">Uncharacterized protein</fullName>
    </submittedName>
</protein>
<proteinExistence type="predicted"/>